<proteinExistence type="inferred from homology"/>
<dbReference type="AlphaFoldDB" id="A0A0K1Q4X6"/>
<dbReference type="GO" id="GO:0005886">
    <property type="term" value="C:plasma membrane"/>
    <property type="evidence" value="ECO:0007669"/>
    <property type="project" value="UniProtKB-SubCell"/>
</dbReference>
<dbReference type="STRING" id="1391654.AKJ09_07446"/>
<dbReference type="SUPFAM" id="SSF81330">
    <property type="entry name" value="Gated mechanosensitive channel"/>
    <property type="match status" value="1"/>
</dbReference>
<organism evidence="11 12">
    <name type="scientific">Labilithrix luteola</name>
    <dbReference type="NCBI Taxonomy" id="1391654"/>
    <lineage>
        <taxon>Bacteria</taxon>
        <taxon>Pseudomonadati</taxon>
        <taxon>Myxococcota</taxon>
        <taxon>Polyangia</taxon>
        <taxon>Polyangiales</taxon>
        <taxon>Labilitrichaceae</taxon>
        <taxon>Labilithrix</taxon>
    </lineage>
</organism>
<keyword evidence="7 10" id="KW-0406">Ion transport</keyword>
<evidence type="ECO:0000256" key="8">
    <source>
        <dbReference type="ARBA" id="ARBA00023136"/>
    </source>
</evidence>
<evidence type="ECO:0000256" key="10">
    <source>
        <dbReference type="HAMAP-Rule" id="MF_00115"/>
    </source>
</evidence>
<dbReference type="InterPro" id="IPR019823">
    <property type="entry name" value="Mechanosensitive_channel_CS"/>
</dbReference>
<dbReference type="RefSeq" id="WP_169928092.1">
    <property type="nucleotide sequence ID" value="NZ_CP012333.1"/>
</dbReference>
<evidence type="ECO:0000256" key="2">
    <source>
        <dbReference type="ARBA" id="ARBA00007254"/>
    </source>
</evidence>
<name>A0A0K1Q4X6_9BACT</name>
<dbReference type="NCBIfam" id="TIGR00220">
    <property type="entry name" value="mscL"/>
    <property type="match status" value="1"/>
</dbReference>
<comment type="subcellular location">
    <subcellularLocation>
        <location evidence="1 10">Cell membrane</location>
        <topology evidence="1 10">Multi-pass membrane protein</topology>
    </subcellularLocation>
</comment>
<evidence type="ECO:0000256" key="9">
    <source>
        <dbReference type="ARBA" id="ARBA00023303"/>
    </source>
</evidence>
<accession>A0A0K1Q4X6</accession>
<feature type="transmembrane region" description="Helical" evidence="10">
    <location>
        <begin position="78"/>
        <end position="96"/>
    </location>
</feature>
<protein>
    <recommendedName>
        <fullName evidence="10">Large-conductance mechanosensitive channel</fullName>
    </recommendedName>
</protein>
<dbReference type="InterPro" id="IPR037673">
    <property type="entry name" value="MSC/AndL"/>
</dbReference>
<dbReference type="KEGG" id="llu:AKJ09_07446"/>
<keyword evidence="12" id="KW-1185">Reference proteome</keyword>
<feature type="transmembrane region" description="Helical" evidence="10">
    <location>
        <begin position="21"/>
        <end position="49"/>
    </location>
</feature>
<dbReference type="PRINTS" id="PR01264">
    <property type="entry name" value="MECHCHANNEL"/>
</dbReference>
<dbReference type="EMBL" id="CP012333">
    <property type="protein sequence ID" value="AKV00783.1"/>
    <property type="molecule type" value="Genomic_DNA"/>
</dbReference>
<dbReference type="PANTHER" id="PTHR30266">
    <property type="entry name" value="MECHANOSENSITIVE CHANNEL MSCL"/>
    <property type="match status" value="1"/>
</dbReference>
<evidence type="ECO:0000256" key="7">
    <source>
        <dbReference type="ARBA" id="ARBA00023065"/>
    </source>
</evidence>
<keyword evidence="8 10" id="KW-0472">Membrane</keyword>
<dbReference type="PANTHER" id="PTHR30266:SF2">
    <property type="entry name" value="LARGE-CONDUCTANCE MECHANOSENSITIVE CHANNEL"/>
    <property type="match status" value="1"/>
</dbReference>
<reference evidence="11 12" key="1">
    <citation type="submission" date="2015-08" db="EMBL/GenBank/DDBJ databases">
        <authorList>
            <person name="Babu N.S."/>
            <person name="Beckwith C.J."/>
            <person name="Beseler K.G."/>
            <person name="Brison A."/>
            <person name="Carone J.V."/>
            <person name="Caskin T.P."/>
            <person name="Diamond M."/>
            <person name="Durham M.E."/>
            <person name="Foxe J.M."/>
            <person name="Go M."/>
            <person name="Henderson B.A."/>
            <person name="Jones I.B."/>
            <person name="McGettigan J.A."/>
            <person name="Micheletti S.J."/>
            <person name="Nasrallah M.E."/>
            <person name="Ortiz D."/>
            <person name="Piller C.R."/>
            <person name="Privatt S.R."/>
            <person name="Schneider S.L."/>
            <person name="Sharp S."/>
            <person name="Smith T.C."/>
            <person name="Stanton J.D."/>
            <person name="Ullery H.E."/>
            <person name="Wilson R.J."/>
            <person name="Serrano M.G."/>
            <person name="Buck G."/>
            <person name="Lee V."/>
            <person name="Wang Y."/>
            <person name="Carvalho R."/>
            <person name="Voegtly L."/>
            <person name="Shi R."/>
            <person name="Duckworth R."/>
            <person name="Johnson A."/>
            <person name="Loviza R."/>
            <person name="Walstead R."/>
            <person name="Shah Z."/>
            <person name="Kiflezghi M."/>
            <person name="Wade K."/>
            <person name="Ball S.L."/>
            <person name="Bradley K.W."/>
            <person name="Asai D.J."/>
            <person name="Bowman C.A."/>
            <person name="Russell D.A."/>
            <person name="Pope W.H."/>
            <person name="Jacobs-Sera D."/>
            <person name="Hendrix R.W."/>
            <person name="Hatfull G.F."/>
        </authorList>
    </citation>
    <scope>NUCLEOTIDE SEQUENCE [LARGE SCALE GENOMIC DNA]</scope>
    <source>
        <strain evidence="11 12">DSM 27648</strain>
    </source>
</reference>
<evidence type="ECO:0000256" key="4">
    <source>
        <dbReference type="ARBA" id="ARBA00022475"/>
    </source>
</evidence>
<evidence type="ECO:0000256" key="5">
    <source>
        <dbReference type="ARBA" id="ARBA00022692"/>
    </source>
</evidence>
<dbReference type="HAMAP" id="MF_00115">
    <property type="entry name" value="MscL"/>
    <property type="match status" value="1"/>
</dbReference>
<comment type="function">
    <text evidence="10">Channel that opens in response to stretch forces in the membrane lipid bilayer. May participate in the regulation of osmotic pressure changes within the cell.</text>
</comment>
<dbReference type="Proteomes" id="UP000064967">
    <property type="component" value="Chromosome"/>
</dbReference>
<dbReference type="Pfam" id="PF01741">
    <property type="entry name" value="MscL"/>
    <property type="match status" value="1"/>
</dbReference>
<sequence length="147" mass="15802">MALWEDFKKFSFKGNVIDLAVGVIIGAAFGKIVSALVADIVMPVVGLVMPAGDWRNAGMVLRPGATPKDDLILKWGDFLGTIVDFLVVSIALFFIVSRLVKGLEKRLEGDKPADTRECPSCCETVPVKAKRCKFCTSELPSATAQAA</sequence>
<evidence type="ECO:0000256" key="3">
    <source>
        <dbReference type="ARBA" id="ARBA00022448"/>
    </source>
</evidence>
<dbReference type="PATRIC" id="fig|1391654.3.peg.7559"/>
<dbReference type="Gene3D" id="1.10.1200.120">
    <property type="entry name" value="Large-conductance mechanosensitive channel, MscL, domain 1"/>
    <property type="match status" value="1"/>
</dbReference>
<keyword evidence="5 10" id="KW-0812">Transmembrane</keyword>
<keyword evidence="3 10" id="KW-0813">Transport</keyword>
<dbReference type="GO" id="GO:0008381">
    <property type="term" value="F:mechanosensitive monoatomic ion channel activity"/>
    <property type="evidence" value="ECO:0007669"/>
    <property type="project" value="UniProtKB-UniRule"/>
</dbReference>
<evidence type="ECO:0000313" key="12">
    <source>
        <dbReference type="Proteomes" id="UP000064967"/>
    </source>
</evidence>
<keyword evidence="9 10" id="KW-0407">Ion channel</keyword>
<keyword evidence="4 10" id="KW-1003">Cell membrane</keyword>
<comment type="similarity">
    <text evidence="2 10">Belongs to the MscL family.</text>
</comment>
<gene>
    <name evidence="10" type="primary">mscL</name>
    <name evidence="11" type="ORF">AKJ09_07446</name>
</gene>
<keyword evidence="6 10" id="KW-1133">Transmembrane helix</keyword>
<dbReference type="InterPro" id="IPR001185">
    <property type="entry name" value="MS_channel"/>
</dbReference>
<evidence type="ECO:0000313" key="11">
    <source>
        <dbReference type="EMBL" id="AKV00783.1"/>
    </source>
</evidence>
<comment type="subunit">
    <text evidence="10">Homopentamer.</text>
</comment>
<evidence type="ECO:0000256" key="6">
    <source>
        <dbReference type="ARBA" id="ARBA00022989"/>
    </source>
</evidence>
<evidence type="ECO:0000256" key="1">
    <source>
        <dbReference type="ARBA" id="ARBA00004651"/>
    </source>
</evidence>
<dbReference type="PROSITE" id="PS01327">
    <property type="entry name" value="MSCL"/>
    <property type="match status" value="1"/>
</dbReference>
<dbReference type="InterPro" id="IPR036019">
    <property type="entry name" value="MscL_channel"/>
</dbReference>